<name>A0AAV7GZX0_DENCH</name>
<dbReference type="Gene3D" id="3.90.550.10">
    <property type="entry name" value="Spore Coat Polysaccharide Biosynthesis Protein SpsA, Chain A"/>
    <property type="match status" value="4"/>
</dbReference>
<feature type="transmembrane region" description="Helical" evidence="11">
    <location>
        <begin position="1858"/>
        <end position="1876"/>
    </location>
</feature>
<dbReference type="Proteomes" id="UP000775213">
    <property type="component" value="Unassembled WGS sequence"/>
</dbReference>
<dbReference type="GO" id="GO:0071555">
    <property type="term" value="P:cell wall organization"/>
    <property type="evidence" value="ECO:0007669"/>
    <property type="project" value="UniProtKB-KW"/>
</dbReference>
<feature type="transmembrane region" description="Helical" evidence="11">
    <location>
        <begin position="2326"/>
        <end position="2348"/>
    </location>
</feature>
<feature type="transmembrane region" description="Helical" evidence="11">
    <location>
        <begin position="1107"/>
        <end position="1128"/>
    </location>
</feature>
<feature type="transmembrane region" description="Helical" evidence="11">
    <location>
        <begin position="1729"/>
        <end position="1750"/>
    </location>
</feature>
<feature type="transmembrane region" description="Helical" evidence="11">
    <location>
        <begin position="42"/>
        <end position="61"/>
    </location>
</feature>
<dbReference type="GO" id="GO:0016020">
    <property type="term" value="C:membrane"/>
    <property type="evidence" value="ECO:0007669"/>
    <property type="project" value="InterPro"/>
</dbReference>
<keyword evidence="13" id="KW-1185">Reference proteome</keyword>
<evidence type="ECO:0000256" key="1">
    <source>
        <dbReference type="ARBA" id="ARBA00004127"/>
    </source>
</evidence>
<feature type="transmembrane region" description="Helical" evidence="11">
    <location>
        <begin position="2515"/>
        <end position="2533"/>
    </location>
</feature>
<evidence type="ECO:0000256" key="2">
    <source>
        <dbReference type="ARBA" id="ARBA00022676"/>
    </source>
</evidence>
<feature type="transmembrane region" description="Helical" evidence="11">
    <location>
        <begin position="554"/>
        <end position="576"/>
    </location>
</feature>
<dbReference type="EMBL" id="JAGFBR010000009">
    <property type="protein sequence ID" value="KAH0461178.1"/>
    <property type="molecule type" value="Genomic_DNA"/>
</dbReference>
<evidence type="ECO:0008006" key="14">
    <source>
        <dbReference type="Google" id="ProtNLM"/>
    </source>
</evidence>
<reference evidence="12 13" key="1">
    <citation type="journal article" date="2021" name="Hortic Res">
        <title>Chromosome-scale assembly of the Dendrobium chrysotoxum genome enhances the understanding of orchid evolution.</title>
        <authorList>
            <person name="Zhang Y."/>
            <person name="Zhang G.Q."/>
            <person name="Zhang D."/>
            <person name="Liu X.D."/>
            <person name="Xu X.Y."/>
            <person name="Sun W.H."/>
            <person name="Yu X."/>
            <person name="Zhu X."/>
            <person name="Wang Z.W."/>
            <person name="Zhao X."/>
            <person name="Zhong W.Y."/>
            <person name="Chen H."/>
            <person name="Yin W.L."/>
            <person name="Huang T."/>
            <person name="Niu S.C."/>
            <person name="Liu Z.J."/>
        </authorList>
    </citation>
    <scope>NUCLEOTIDE SEQUENCE [LARGE SCALE GENOMIC DNA]</scope>
    <source>
        <strain evidence="12">Lindl</strain>
    </source>
</reference>
<sequence length="2536" mass="289521">MKIYPLIHWRKNIHRTEELRSEVEMERKEGCLFEVKRGKGRVWWWLYAASLLLGLFLIWVYRASHMLVAGEKGRWAWMAMFAAELWFGLYEDKLPGVDVFICTADPIIEPPIIAINTILSVLAYDYPPEKLSVYLSDDGGSIFTFYALLEASQFAKSWVPCCRKFNVQLLSPALFFSKSSISVHDSRFSEWTAMEKLYKDMECRIDATMKQGYILKEIKAKHEGFSEWSFKTTSKDHQAIVKILIDGRDQIAQDTKRFALPTIVYMAREKGQKYHHNFKAGALNALLRVSEQISNGPIILTLDCDMCANNVESIRDALCFFMDEERGHEYAFVQFPQNYKNIIKHDLYATSLNNILMVDFPGLDGQGGPVYTGSCCFHRRDCLNGRKYNEQSKIEMKGKRPNISEASVSILEERAKNLATCSYEENTQWGKEMGLKYGCPVENIITGLAIQCRGWKSAHFRPKREAFLGLAPTTLSQVLVQQKRWAEGDFQIFLSKYCPFLYGFRRTKLGLQMGYCIYCLWAVNCIPTLIYVIIPSICLLHEISLFPTVFSFGFIPFAFVIGLTYVVSLWESLFFGETLKAWWNEQRMWLYKRTTSYLFALVDTILKLIGMNDLAFVVTPKVVDEESSKRYENGIMEFGSTSPMFTILSTIAMLNLFCLVGGVKEVIIYGVGNKLPGVDVFICTADPIIEPPIIAINTVLSVLAYDYPPEKLSVYLSNDGGSIFTFYALLEASQFAKAWVPFCRKFNVQLLSPALFFSKSSISIHDSRFSEWTAMQKLYKDMECRIDATMKQGNILKEVKAKHEGFLEWSFKTTSKDHQAIVKILIDGRDQIAQDTKGFALPTIVYMAREKCPKYHHNFKAGAMNALLRVSEQISNGPIILTLDCDMCANNVESIRDALCFFMDEERGHEYAFVQFPQNYRNIIKHDLYATSLNIIQMVNFPGQDGQGGPIYIGSCCFHRRDCLNGRKYNEQSKIEVKGKKPNISEASISILEERAKNLATCSYEENTQWGKEMGLKYGCPVEDVITGLAIQCRGWKSAYFHPKREAFLGLAPTTLSQVFNFWFIPFAFVIALTYVVSLWESLFFGETLKAWWNEQRMWLYKRTTSYLFALVDTILKLIGMNDLAFVVTPKVADEESSKRYENGIMEFGSTSPMFTILSTVAMLNLFCLVGGIKEVIIYGVGDKLPEVDVFICTADPIIEPPIIAINTVLSVLAYDYPPEKISVYLSDDGGSIFTFYALLEASQFAKSWIPFCRKFNVQLMSPALFFSKSSISVHDSRFSEWTAMEKLYKDMECRIDAAMKQGNILKEIKAKHEGFSEWSFKTTSKDHHAIVKILIDGRDQITQDTKGFALPTIVYMAREKRPKYHHNFKAGALNALLRVSEQISNGPIILTLDCDMCANNVESIRDALCFFMDEERGHEYAFVQFPQNYRNIIKHDLYATSLNIIQMVDFSGLDGQGGPVYIGSCCFHRRDCLNGRKYNELSKIEMKGKEPNISEASVSILEERTKNLATCSYEENTQWGKEMGLKYGCPVEDIITGLAIQCRGWKSAYLHPKREAFLGLAPTTLSQVLVQHKRWAEGHFQIFISKYCPFFYGFQRTKLGLQMGYCIFGFWAVNCIPTLIYVIIPSICLLHEISLFPSVFSFWFIPFAFVIALSYVVSLWESLFLGETLKAWWNEQRMWLYKRTTSYLFALVDTILKLIGMNDLAFIITPKVADEESSKRYENGIMEFGSTSPMFTILSTVAMLNLFCLVGGIKEVTIYGVGGLGSFFLQFLLCGSLVLINFPIFQAAFFRNDKGCIPINTMLLSVALRKEGCLFEVKRRKGRGWWWLYAASLLLGLLLIWVYRALHMPVAGEKGRWAWMAMFAAELWFGFYWFITFSVRWNPIHRYTFKDRLSHRYEDKLPGVDVFICTADPIIEPPIIAINTVLSVLAYDYPPEKLSVYLSDDGGSIFTFYALLEASQFAKSWVPFCRKFNVQLLSPALFFSKSSISIHDSRFSEWTAMEKLNKDMECRIDATMKQGNILKEIKAKHEGFSEWSFKTTSKDHQAIVKILIDGRDQIAQDTKGFALPTIVYMAREKRPKYHHNFKAGAMNALLRVSEQISNGPIILTLDCDMCANNVESIRDALCFFMDEERGHEYAFVQFPQNYRNIIKHDLYATSLNIIQMVDFPGQDGQGGPVYTGSCCFHRRDCLNGRKYNELSKIEMKGKKPNISEASVSILEERTKNLATCSYEENTQWGKEMGLKYGCPVEDIITGLAIQCRGWKSAHFHPKREAFLGLAPTTLSQVLVQHKRWAEGNFQIFLSKYCPFLYGFRRTKLGLQMGYCIYSLWAINCIPTLIYVAIPSICLLQEISLFPSVFSFWFIPFAFVIALTYVVNLWESLFLGETLKAWWNEQRMWLYKRTTSYLFALVDTILKLIGMNDLAFVVTPKVADEESSKRYENGIMEFGSTSPMFTILSTVAMLNLFCLVGGIKEVIVSGVGGLGTFFLQFLLCGSLVLINFPIFQASFFRNDKGCIPINTTLLSVALVIVAYFISIL</sequence>
<evidence type="ECO:0000313" key="13">
    <source>
        <dbReference type="Proteomes" id="UP000775213"/>
    </source>
</evidence>
<organism evidence="12 13">
    <name type="scientific">Dendrobium chrysotoxum</name>
    <name type="common">Orchid</name>
    <dbReference type="NCBI Taxonomy" id="161865"/>
    <lineage>
        <taxon>Eukaryota</taxon>
        <taxon>Viridiplantae</taxon>
        <taxon>Streptophyta</taxon>
        <taxon>Embryophyta</taxon>
        <taxon>Tracheophyta</taxon>
        <taxon>Spermatophyta</taxon>
        <taxon>Magnoliopsida</taxon>
        <taxon>Liliopsida</taxon>
        <taxon>Asparagales</taxon>
        <taxon>Orchidaceae</taxon>
        <taxon>Epidendroideae</taxon>
        <taxon>Malaxideae</taxon>
        <taxon>Dendrobiinae</taxon>
        <taxon>Dendrobium</taxon>
    </lineage>
</organism>
<comment type="caution">
    <text evidence="12">The sequence shown here is derived from an EMBL/GenBank/DDBJ whole genome shotgun (WGS) entry which is preliminary data.</text>
</comment>
<keyword evidence="2" id="KW-0328">Glycosyltransferase</keyword>
<evidence type="ECO:0000256" key="3">
    <source>
        <dbReference type="ARBA" id="ARBA00022679"/>
    </source>
</evidence>
<feature type="active site" evidence="8">
    <location>
        <position position="1946"/>
    </location>
</feature>
<dbReference type="GO" id="GO:0071669">
    <property type="term" value="P:plant-type cell wall organization or biogenesis"/>
    <property type="evidence" value="ECO:0007669"/>
    <property type="project" value="UniProtKB-ARBA"/>
</dbReference>
<feature type="transmembrane region" description="Helical" evidence="11">
    <location>
        <begin position="1825"/>
        <end position="1846"/>
    </location>
</feature>
<evidence type="ECO:0000256" key="10">
    <source>
        <dbReference type="PIRSR" id="PIRSR605150-3"/>
    </source>
</evidence>
<feature type="transmembrane region" description="Helical" evidence="11">
    <location>
        <begin position="1148"/>
        <end position="1170"/>
    </location>
</feature>
<feature type="transmembrane region" description="Helical" evidence="11">
    <location>
        <begin position="1645"/>
        <end position="1667"/>
    </location>
</feature>
<keyword evidence="7" id="KW-0961">Cell wall biogenesis/degradation</keyword>
<feature type="transmembrane region" description="Helical" evidence="11">
    <location>
        <begin position="2483"/>
        <end position="2503"/>
    </location>
</feature>
<evidence type="ECO:0000256" key="8">
    <source>
        <dbReference type="PIRSR" id="PIRSR605150-1"/>
    </source>
</evidence>
<evidence type="ECO:0000313" key="12">
    <source>
        <dbReference type="EMBL" id="KAH0461178.1"/>
    </source>
</evidence>
<evidence type="ECO:0000256" key="4">
    <source>
        <dbReference type="ARBA" id="ARBA00022692"/>
    </source>
</evidence>
<feature type="active site" evidence="8">
    <location>
        <position position="2251"/>
    </location>
</feature>
<dbReference type="PANTHER" id="PTHR13301">
    <property type="entry name" value="X-BOX TRANSCRIPTION FACTOR-RELATED"/>
    <property type="match status" value="1"/>
</dbReference>
<feature type="transmembrane region" description="Helical" evidence="11">
    <location>
        <begin position="1606"/>
        <end position="1625"/>
    </location>
</feature>
<gene>
    <name evidence="12" type="ORF">IEQ34_008753</name>
</gene>
<feature type="binding site" evidence="10">
    <location>
        <position position="2111"/>
    </location>
    <ligand>
        <name>Mn(2+)</name>
        <dbReference type="ChEBI" id="CHEBI:29035"/>
    </ligand>
</feature>
<feature type="binding site" evidence="10">
    <location>
        <position position="2087"/>
    </location>
    <ligand>
        <name>Mn(2+)</name>
        <dbReference type="ChEBI" id="CHEBI:29035"/>
    </ligand>
</feature>
<feature type="binding site" evidence="9">
    <location>
        <position position="1917"/>
    </location>
    <ligand>
        <name>UDP-alpha-D-glucose</name>
        <dbReference type="ChEBI" id="CHEBI:58885"/>
    </ligand>
</feature>
<proteinExistence type="predicted"/>
<dbReference type="Pfam" id="PF03552">
    <property type="entry name" value="Cellulose_synt"/>
    <property type="match status" value="8"/>
</dbReference>
<keyword evidence="5 11" id="KW-1133">Transmembrane helix</keyword>
<evidence type="ECO:0000256" key="6">
    <source>
        <dbReference type="ARBA" id="ARBA00023136"/>
    </source>
</evidence>
<feature type="transmembrane region" description="Helical" evidence="11">
    <location>
        <begin position="1062"/>
        <end position="1086"/>
    </location>
</feature>
<dbReference type="SUPFAM" id="SSF53448">
    <property type="entry name" value="Nucleotide-diphospho-sugar transferases"/>
    <property type="match status" value="4"/>
</dbReference>
<evidence type="ECO:0000256" key="11">
    <source>
        <dbReference type="SAM" id="Phobius"/>
    </source>
</evidence>
<accession>A0AAV7GZX0</accession>
<feature type="transmembrane region" description="Helical" evidence="11">
    <location>
        <begin position="1757"/>
        <end position="1781"/>
    </location>
</feature>
<dbReference type="GO" id="GO:0012505">
    <property type="term" value="C:endomembrane system"/>
    <property type="evidence" value="ECO:0007669"/>
    <property type="project" value="UniProtKB-SubCell"/>
</dbReference>
<evidence type="ECO:0000256" key="5">
    <source>
        <dbReference type="ARBA" id="ARBA00022989"/>
    </source>
</evidence>
<evidence type="ECO:0000256" key="9">
    <source>
        <dbReference type="PIRSR" id="PIRSR605150-2"/>
    </source>
</evidence>
<keyword evidence="4 11" id="KW-0812">Transmembrane</keyword>
<keyword evidence="3" id="KW-0808">Transferase</keyword>
<protein>
    <recommendedName>
        <fullName evidence="14">Cellulose synthase</fullName>
    </recommendedName>
</protein>
<dbReference type="InterPro" id="IPR005150">
    <property type="entry name" value="Cellulose_synth"/>
</dbReference>
<evidence type="ECO:0000256" key="7">
    <source>
        <dbReference type="ARBA" id="ARBA00023316"/>
    </source>
</evidence>
<feature type="transmembrane region" description="Helical" evidence="11">
    <location>
        <begin position="2360"/>
        <end position="2378"/>
    </location>
</feature>
<comment type="subcellular location">
    <subcellularLocation>
        <location evidence="1">Endomembrane system</location>
        <topology evidence="1">Multi-pass membrane protein</topology>
    </subcellularLocation>
</comment>
<dbReference type="InterPro" id="IPR029044">
    <property type="entry name" value="Nucleotide-diphossugar_trans"/>
</dbReference>
<feature type="transmembrane region" description="Helical" evidence="11">
    <location>
        <begin position="2405"/>
        <end position="2431"/>
    </location>
</feature>
<feature type="transmembrane region" description="Helical" evidence="11">
    <location>
        <begin position="2452"/>
        <end position="2471"/>
    </location>
</feature>
<feature type="transmembrane region" description="Helical" evidence="11">
    <location>
        <begin position="515"/>
        <end position="534"/>
    </location>
</feature>
<keyword evidence="6 11" id="KW-0472">Membrane</keyword>
<dbReference type="GO" id="GO:0030244">
    <property type="term" value="P:cellulose biosynthetic process"/>
    <property type="evidence" value="ECO:0007669"/>
    <property type="project" value="InterPro"/>
</dbReference>
<dbReference type="GO" id="GO:0016760">
    <property type="term" value="F:cellulose synthase (UDP-forming) activity"/>
    <property type="evidence" value="ECO:0007669"/>
    <property type="project" value="InterPro"/>
</dbReference>
<feature type="binding site" evidence="9">
    <location>
        <position position="1946"/>
    </location>
    <ligand>
        <name>UDP-alpha-D-glucose</name>
        <dbReference type="ChEBI" id="CHEBI:58885"/>
    </ligand>
</feature>